<comment type="catalytic activity">
    <reaction evidence="1 7">
        <text>2-C-methyl-D-erythritol 4-phosphate + CTP + H(+) = 4-CDP-2-C-methyl-D-erythritol + diphosphate</text>
        <dbReference type="Rhea" id="RHEA:13429"/>
        <dbReference type="ChEBI" id="CHEBI:15378"/>
        <dbReference type="ChEBI" id="CHEBI:33019"/>
        <dbReference type="ChEBI" id="CHEBI:37563"/>
        <dbReference type="ChEBI" id="CHEBI:57823"/>
        <dbReference type="ChEBI" id="CHEBI:58262"/>
        <dbReference type="EC" id="2.7.7.60"/>
    </reaction>
</comment>
<evidence type="ECO:0000313" key="9">
    <source>
        <dbReference type="Proteomes" id="UP001156664"/>
    </source>
</evidence>
<comment type="pathway">
    <text evidence="2 7">Isoprenoid biosynthesis; isopentenyl diphosphate biosynthesis via DXP pathway; isopentenyl diphosphate from 1-deoxy-D-xylulose 5-phosphate: step 2/6.</text>
</comment>
<dbReference type="Gene3D" id="3.90.550.10">
    <property type="entry name" value="Spore Coat Polysaccharide Biosynthesis Protein SpsA, Chain A"/>
    <property type="match status" value="1"/>
</dbReference>
<dbReference type="EC" id="2.7.7.60" evidence="7"/>
<dbReference type="RefSeq" id="WP_284281219.1">
    <property type="nucleotide sequence ID" value="NZ_BSOJ01000015.1"/>
</dbReference>
<dbReference type="PROSITE" id="PS01295">
    <property type="entry name" value="ISPD"/>
    <property type="match status" value="1"/>
</dbReference>
<comment type="similarity">
    <text evidence="3 7">Belongs to the IspD/TarI cytidylyltransferase family. IspD subfamily.</text>
</comment>
<name>A0ABQ5YT99_9BURK</name>
<feature type="site" description="Transition state stabilizer" evidence="7">
    <location>
        <position position="19"/>
    </location>
</feature>
<dbReference type="InterPro" id="IPR050088">
    <property type="entry name" value="IspD/TarI_cytidylyltransf_bact"/>
</dbReference>
<feature type="site" description="Positions MEP for the nucleophilic attack" evidence="7">
    <location>
        <position position="165"/>
    </location>
</feature>
<evidence type="ECO:0000313" key="8">
    <source>
        <dbReference type="EMBL" id="GLR26595.1"/>
    </source>
</evidence>
<proteinExistence type="inferred from homology"/>
<evidence type="ECO:0000256" key="7">
    <source>
        <dbReference type="HAMAP-Rule" id="MF_00108"/>
    </source>
</evidence>
<reference evidence="9" key="1">
    <citation type="journal article" date="2019" name="Int. J. Syst. Evol. Microbiol.">
        <title>The Global Catalogue of Microorganisms (GCM) 10K type strain sequencing project: providing services to taxonomists for standard genome sequencing and annotation.</title>
        <authorList>
            <consortium name="The Broad Institute Genomics Platform"/>
            <consortium name="The Broad Institute Genome Sequencing Center for Infectious Disease"/>
            <person name="Wu L."/>
            <person name="Ma J."/>
        </authorList>
    </citation>
    <scope>NUCLEOTIDE SEQUENCE [LARGE SCALE GENOMIC DNA]</scope>
    <source>
        <strain evidence="9">NBRC 105857</strain>
    </source>
</reference>
<dbReference type="InterPro" id="IPR029044">
    <property type="entry name" value="Nucleotide-diphossugar_trans"/>
</dbReference>
<dbReference type="CDD" id="cd02516">
    <property type="entry name" value="CDP-ME_synthetase"/>
    <property type="match status" value="1"/>
</dbReference>
<protein>
    <recommendedName>
        <fullName evidence="7">2-C-methyl-D-erythritol 4-phosphate cytidylyltransferase</fullName>
        <ecNumber evidence="7">2.7.7.60</ecNumber>
    </recommendedName>
    <alternativeName>
        <fullName evidence="7">4-diphosphocytidyl-2C-methyl-D-erythritol synthase</fullName>
    </alternativeName>
    <alternativeName>
        <fullName evidence="7">MEP cytidylyltransferase</fullName>
        <shortName evidence="7">MCT</shortName>
    </alternativeName>
</protein>
<dbReference type="GO" id="GO:0016779">
    <property type="term" value="F:nucleotidyltransferase activity"/>
    <property type="evidence" value="ECO:0007669"/>
    <property type="project" value="UniProtKB-KW"/>
</dbReference>
<keyword evidence="9" id="KW-1185">Reference proteome</keyword>
<dbReference type="InterPro" id="IPR001228">
    <property type="entry name" value="IspD"/>
</dbReference>
<evidence type="ECO:0000256" key="5">
    <source>
        <dbReference type="ARBA" id="ARBA00022695"/>
    </source>
</evidence>
<dbReference type="EMBL" id="BSOJ01000015">
    <property type="protein sequence ID" value="GLR26595.1"/>
    <property type="molecule type" value="Genomic_DNA"/>
</dbReference>
<dbReference type="NCBIfam" id="TIGR00453">
    <property type="entry name" value="ispD"/>
    <property type="match status" value="1"/>
</dbReference>
<dbReference type="Proteomes" id="UP001156664">
    <property type="component" value="Unassembled WGS sequence"/>
</dbReference>
<dbReference type="SUPFAM" id="SSF53448">
    <property type="entry name" value="Nucleotide-diphospho-sugar transferases"/>
    <property type="match status" value="1"/>
</dbReference>
<feature type="site" description="Transition state stabilizer" evidence="7">
    <location>
        <position position="26"/>
    </location>
</feature>
<feature type="site" description="Positions MEP for the nucleophilic attack" evidence="7">
    <location>
        <position position="221"/>
    </location>
</feature>
<sequence>MATSAKYYGLVPAAGQGKRFGADAPKQYADLGGLTVLERSVNALLADDRVHKVFVVCAPDDTRCASLFESVPKVKVLPLGGRERVNTVLNALQYLLENMWVFETDWVLVHDAARPGLTRHLLARLIDQASEHVAGGLLALPVADTLKKASVSEEGDTSSQTTVSRTNMWCAQTPQMFRAQALSLALAECLYQGAEVTDEASAIETMGISPLLVMGGLENMKITQAQDLEYVRCLLNLQPLDGEAN</sequence>
<evidence type="ECO:0000256" key="4">
    <source>
        <dbReference type="ARBA" id="ARBA00022679"/>
    </source>
</evidence>
<dbReference type="HAMAP" id="MF_00108">
    <property type="entry name" value="IspD"/>
    <property type="match status" value="1"/>
</dbReference>
<dbReference type="PANTHER" id="PTHR32125">
    <property type="entry name" value="2-C-METHYL-D-ERYTHRITOL 4-PHOSPHATE CYTIDYLYLTRANSFERASE, CHLOROPLASTIC"/>
    <property type="match status" value="1"/>
</dbReference>
<gene>
    <name evidence="7 8" type="primary">ispD</name>
    <name evidence="8" type="ORF">GCM10007875_16850</name>
</gene>
<organism evidence="8 9">
    <name type="scientific">Limnobacter litoralis</name>
    <dbReference type="NCBI Taxonomy" id="481366"/>
    <lineage>
        <taxon>Bacteria</taxon>
        <taxon>Pseudomonadati</taxon>
        <taxon>Pseudomonadota</taxon>
        <taxon>Betaproteobacteria</taxon>
        <taxon>Burkholderiales</taxon>
        <taxon>Burkholderiaceae</taxon>
        <taxon>Limnobacter</taxon>
    </lineage>
</organism>
<dbReference type="InterPro" id="IPR018294">
    <property type="entry name" value="ISPD_synthase_CS"/>
</dbReference>
<comment type="function">
    <text evidence="7">Catalyzes the formation of 4-diphosphocytidyl-2-C-methyl-D-erythritol from CTP and 2-C-methyl-D-erythritol 4-phosphate (MEP).</text>
</comment>
<dbReference type="Pfam" id="PF01128">
    <property type="entry name" value="IspD"/>
    <property type="match status" value="1"/>
</dbReference>
<evidence type="ECO:0000256" key="3">
    <source>
        <dbReference type="ARBA" id="ARBA00009789"/>
    </source>
</evidence>
<dbReference type="InterPro" id="IPR034683">
    <property type="entry name" value="IspD/TarI"/>
</dbReference>
<comment type="caution">
    <text evidence="8">The sequence shown here is derived from an EMBL/GenBank/DDBJ whole genome shotgun (WGS) entry which is preliminary data.</text>
</comment>
<evidence type="ECO:0000256" key="6">
    <source>
        <dbReference type="ARBA" id="ARBA00023229"/>
    </source>
</evidence>
<keyword evidence="5 7" id="KW-0548">Nucleotidyltransferase</keyword>
<dbReference type="PANTHER" id="PTHR32125:SF4">
    <property type="entry name" value="2-C-METHYL-D-ERYTHRITOL 4-PHOSPHATE CYTIDYLYLTRANSFERASE, CHLOROPLASTIC"/>
    <property type="match status" value="1"/>
</dbReference>
<evidence type="ECO:0000256" key="2">
    <source>
        <dbReference type="ARBA" id="ARBA00004787"/>
    </source>
</evidence>
<accession>A0ABQ5YT99</accession>
<keyword evidence="6 7" id="KW-0414">Isoprene biosynthesis</keyword>
<keyword evidence="4 7" id="KW-0808">Transferase</keyword>
<evidence type="ECO:0000256" key="1">
    <source>
        <dbReference type="ARBA" id="ARBA00001282"/>
    </source>
</evidence>